<dbReference type="GO" id="GO:0042147">
    <property type="term" value="P:retrograde transport, endosome to Golgi"/>
    <property type="evidence" value="ECO:0007669"/>
    <property type="project" value="InterPro"/>
</dbReference>
<keyword evidence="6" id="KW-0175">Coiled coil</keyword>
<feature type="region of interest" description="Disordered" evidence="7">
    <location>
        <begin position="751"/>
        <end position="772"/>
    </location>
</feature>
<evidence type="ECO:0000313" key="9">
    <source>
        <dbReference type="Proteomes" id="UP000008536"/>
    </source>
</evidence>
<feature type="compositionally biased region" description="Basic and acidic residues" evidence="7">
    <location>
        <begin position="757"/>
        <end position="769"/>
    </location>
</feature>
<dbReference type="PANTHER" id="PTHR12965:SF0">
    <property type="entry name" value="VACUOLAR PROTEIN SORTING-ASSOCIATED PROTEIN 54"/>
    <property type="match status" value="1"/>
</dbReference>
<evidence type="ECO:0000256" key="3">
    <source>
        <dbReference type="ARBA" id="ARBA00022448"/>
    </source>
</evidence>
<dbReference type="GO" id="GO:0000938">
    <property type="term" value="C:GARP complex"/>
    <property type="evidence" value="ECO:0007669"/>
    <property type="project" value="InterPro"/>
</dbReference>
<dbReference type="PANTHER" id="PTHR12965">
    <property type="entry name" value="VACUOLAR PROTEIN SORTING 54"/>
    <property type="match status" value="1"/>
</dbReference>
<dbReference type="GO" id="GO:0019905">
    <property type="term" value="F:syntaxin binding"/>
    <property type="evidence" value="ECO:0007669"/>
    <property type="project" value="TreeGrafter"/>
</dbReference>
<feature type="compositionally biased region" description="Basic and acidic residues" evidence="7">
    <location>
        <begin position="1"/>
        <end position="13"/>
    </location>
</feature>
<dbReference type="EMBL" id="CU928173">
    <property type="protein sequence ID" value="CAR25580.1"/>
    <property type="molecule type" value="Genomic_DNA"/>
</dbReference>
<comment type="similarity">
    <text evidence="2">Belongs to the VPS54 family.</text>
</comment>
<dbReference type="STRING" id="559307.C5DPG9"/>
<evidence type="ECO:0000313" key="8">
    <source>
        <dbReference type="EMBL" id="CAR25580.1"/>
    </source>
</evidence>
<dbReference type="InParanoid" id="C5DPG9"/>
<proteinExistence type="inferred from homology"/>
<dbReference type="KEGG" id="zro:ZYRO0A03278g"/>
<evidence type="ECO:0000256" key="5">
    <source>
        <dbReference type="ARBA" id="ARBA00023034"/>
    </source>
</evidence>
<comment type="subcellular location">
    <subcellularLocation>
        <location evidence="1">Golgi apparatus</location>
        <location evidence="1">trans-Golgi network</location>
    </subcellularLocation>
</comment>
<sequence length="911" mass="103877">MSKDVKKDERIGENDDLQQANSVESPLNTSTPKMTNSDSSPKLTRTPSIDGSLNDDLVSVSGNVGKLLPSSRMSMDSFSVRSLDSSAIGGRISSRPFVFDHSNHSGSMEYSPLGNNSIFEIVMNTRRKNWLGYPSVQDIPPVVLTKDIVDPEIQNTVMNYVQSIGPECAVFESSNNLKIINRIEQIKQLEIHDNGNNNFGDESETALQNKENLKELEKVPDFYFSKNFQLDNPRTFQKVLKNVDLQLGELSIESKPQRDHAYSELRDRLNDYLDAVEGLLVGEISKSSHKFFHALGDVDLIQRKAESTVNELDLLVENADILDKEKIQRRIDLLQKTFKRKNVQKLEQGLLQVKQVLLRTEECRKLYEKEQYDICLHMIKSIDLLIKGDGSQDKAVQQWVQGWPFKLADLKSVPALTETREFLTNMKIEIGGKYSLQLCSVLLGDVRNYCKSVSSKATLNRLQNNTREKKFLDIDEGFRGKVANIVHQLRRCEELASALSLYQDKCIAEIKSIIKSYLPQETLPSESSSEDKKIGTPGTQQYPQQQQQQPVNNGSKLSKLIKEQTPMDFQDMLVHIFTHASEALRRFYRHQKLLLDLSLNEIVSANDPNENQQSMITQLDIRNGINETIRILQLRTGKIIAVRRELTCNLRYDHFLELYSICVLFIQECEAVSGEFLTRYLSDVLAAQIKNFIVNQSSKNIRTIQRKIESETWTPFVVDPSVQRDVNDIVSSMELDPIDWIKKSDLVRASEEDEKNDDDKENEKKEAQAGHKKSVVVEDNTFVASDSLLTNIGLIKEVFILAVNLPSAYLANFEKMCYDLLRYFNIFAVAALNDPAKSSLQSNKNYSIMGESLDCLSRFVHIVQRFFQRLSNFNKDYSSLDQSHYNHLLHQYHMSSEKIYMANAPPPPAPV</sequence>
<dbReference type="GO" id="GO:0006896">
    <property type="term" value="P:Golgi to vacuole transport"/>
    <property type="evidence" value="ECO:0007669"/>
    <property type="project" value="TreeGrafter"/>
</dbReference>
<evidence type="ECO:0000256" key="4">
    <source>
        <dbReference type="ARBA" id="ARBA00022927"/>
    </source>
</evidence>
<feature type="region of interest" description="Disordered" evidence="7">
    <location>
        <begin position="521"/>
        <end position="553"/>
    </location>
</feature>
<evidence type="ECO:0000256" key="7">
    <source>
        <dbReference type="SAM" id="MobiDB-lite"/>
    </source>
</evidence>
<keyword evidence="4" id="KW-0653">Protein transport</keyword>
<feature type="compositionally biased region" description="Polar residues" evidence="7">
    <location>
        <begin position="17"/>
        <end position="51"/>
    </location>
</feature>
<feature type="region of interest" description="Disordered" evidence="7">
    <location>
        <begin position="1"/>
        <end position="55"/>
    </location>
</feature>
<evidence type="ECO:0000256" key="6">
    <source>
        <dbReference type="ARBA" id="ARBA00023054"/>
    </source>
</evidence>
<dbReference type="FunCoup" id="C5DPG9">
    <property type="interactions" value="495"/>
</dbReference>
<dbReference type="GO" id="GO:0005829">
    <property type="term" value="C:cytosol"/>
    <property type="evidence" value="ECO:0007669"/>
    <property type="project" value="GOC"/>
</dbReference>
<dbReference type="GO" id="GO:0015031">
    <property type="term" value="P:protein transport"/>
    <property type="evidence" value="ECO:0007669"/>
    <property type="project" value="UniProtKB-KW"/>
</dbReference>
<name>C5DPG9_ZYGRC</name>
<feature type="compositionally biased region" description="Low complexity" evidence="7">
    <location>
        <begin position="540"/>
        <end position="550"/>
    </location>
</feature>
<dbReference type="InterPro" id="IPR039745">
    <property type="entry name" value="Vps54"/>
</dbReference>
<gene>
    <name evidence="8" type="ordered locus">ZYRO0A03278g</name>
</gene>
<keyword evidence="9" id="KW-1185">Reference proteome</keyword>
<reference evidence="8 9" key="1">
    <citation type="journal article" date="2009" name="Genome Res.">
        <title>Comparative genomics of protoploid Saccharomycetaceae.</title>
        <authorList>
            <consortium name="The Genolevures Consortium"/>
            <person name="Souciet J.-L."/>
            <person name="Dujon B."/>
            <person name="Gaillardin C."/>
            <person name="Johnston M."/>
            <person name="Baret P.V."/>
            <person name="Cliften P."/>
            <person name="Sherman D.J."/>
            <person name="Weissenbach J."/>
            <person name="Westhof E."/>
            <person name="Wincker P."/>
            <person name="Jubin C."/>
            <person name="Poulain J."/>
            <person name="Barbe V."/>
            <person name="Segurens B."/>
            <person name="Artiguenave F."/>
            <person name="Anthouard V."/>
            <person name="Vacherie B."/>
            <person name="Val M.-E."/>
            <person name="Fulton R.S."/>
            <person name="Minx P."/>
            <person name="Wilson R."/>
            <person name="Durrens P."/>
            <person name="Jean G."/>
            <person name="Marck C."/>
            <person name="Martin T."/>
            <person name="Nikolski M."/>
            <person name="Rolland T."/>
            <person name="Seret M.-L."/>
            <person name="Casaregola S."/>
            <person name="Despons L."/>
            <person name="Fairhead C."/>
            <person name="Fischer G."/>
            <person name="Lafontaine I."/>
            <person name="Leh V."/>
            <person name="Lemaire M."/>
            <person name="de Montigny J."/>
            <person name="Neuveglise C."/>
            <person name="Thierry A."/>
            <person name="Blanc-Lenfle I."/>
            <person name="Bleykasten C."/>
            <person name="Diffels J."/>
            <person name="Fritsch E."/>
            <person name="Frangeul L."/>
            <person name="Goeffon A."/>
            <person name="Jauniaux N."/>
            <person name="Kachouri-Lafond R."/>
            <person name="Payen C."/>
            <person name="Potier S."/>
            <person name="Pribylova L."/>
            <person name="Ozanne C."/>
            <person name="Richard G.-F."/>
            <person name="Sacerdot C."/>
            <person name="Straub M.-L."/>
            <person name="Talla E."/>
        </authorList>
    </citation>
    <scope>NUCLEOTIDE SEQUENCE [LARGE SCALE GENOMIC DNA]</scope>
    <source>
        <strain evidence="8 9">ATCC 2623 / CBS 732 / BCRC 21506 / NBRC 1130 / NCYC 568 / NRRL Y-229</strain>
    </source>
</reference>
<evidence type="ECO:0000256" key="1">
    <source>
        <dbReference type="ARBA" id="ARBA00004601"/>
    </source>
</evidence>
<evidence type="ECO:0000256" key="2">
    <source>
        <dbReference type="ARBA" id="ARBA00009150"/>
    </source>
</evidence>
<dbReference type="AlphaFoldDB" id="C5DPG9"/>
<organism evidence="8 9">
    <name type="scientific">Zygosaccharomyces rouxii (strain ATCC 2623 / CBS 732 / NBRC 1130 / NCYC 568 / NRRL Y-229)</name>
    <dbReference type="NCBI Taxonomy" id="559307"/>
    <lineage>
        <taxon>Eukaryota</taxon>
        <taxon>Fungi</taxon>
        <taxon>Dikarya</taxon>
        <taxon>Ascomycota</taxon>
        <taxon>Saccharomycotina</taxon>
        <taxon>Saccharomycetes</taxon>
        <taxon>Saccharomycetales</taxon>
        <taxon>Saccharomycetaceae</taxon>
        <taxon>Zygosaccharomyces</taxon>
    </lineage>
</organism>
<accession>C5DPG9</accession>
<dbReference type="HOGENOM" id="CLU_324701_0_0_1"/>
<keyword evidence="3" id="KW-0813">Transport</keyword>
<keyword evidence="5" id="KW-0333">Golgi apparatus</keyword>
<protein>
    <submittedName>
        <fullName evidence="8">ZYRO0A03278p</fullName>
    </submittedName>
</protein>
<dbReference type="Proteomes" id="UP000008536">
    <property type="component" value="Chromosome A"/>
</dbReference>